<dbReference type="Pfam" id="PF00929">
    <property type="entry name" value="RNase_T"/>
    <property type="match status" value="1"/>
</dbReference>
<feature type="non-terminal residue" evidence="2">
    <location>
        <position position="1"/>
    </location>
</feature>
<feature type="domain" description="Exonuclease" evidence="1">
    <location>
        <begin position="1"/>
        <end position="126"/>
    </location>
</feature>
<keyword evidence="3" id="KW-1185">Reference proteome</keyword>
<dbReference type="Gene3D" id="3.30.420.10">
    <property type="entry name" value="Ribonuclease H-like superfamily/Ribonuclease H"/>
    <property type="match status" value="1"/>
</dbReference>
<name>A0ABR4XPA0_9LACO</name>
<reference evidence="2 3" key="1">
    <citation type="journal article" date="2014" name="Antonie Van Leeuwenhoek">
        <title>Oenococcus alcoholitolerans sp. nov., a lactic acid bacteria isolated from cachaca and ethanol fermentation processes.</title>
        <authorList>
            <person name="Badotti F."/>
            <person name="Moreira A.P."/>
            <person name="Tonon L.A."/>
            <person name="de Lucena B.T."/>
            <person name="Gomes Fde C."/>
            <person name="Kruger R."/>
            <person name="Thompson C.C."/>
            <person name="de Morais M.A.Jr."/>
            <person name="Rosa C.A."/>
            <person name="Thompson F.L."/>
        </authorList>
    </citation>
    <scope>NUCLEOTIDE SEQUENCE [LARGE SCALE GENOMIC DNA]</scope>
    <source>
        <strain evidence="2 3">UFRJ-M7.2.18</strain>
    </source>
</reference>
<dbReference type="Proteomes" id="UP000030023">
    <property type="component" value="Unassembled WGS sequence"/>
</dbReference>
<dbReference type="SMART" id="SM00479">
    <property type="entry name" value="EXOIII"/>
    <property type="match status" value="1"/>
</dbReference>
<dbReference type="CDD" id="cd06127">
    <property type="entry name" value="DEDDh"/>
    <property type="match status" value="1"/>
</dbReference>
<dbReference type="InterPro" id="IPR036397">
    <property type="entry name" value="RNaseH_sf"/>
</dbReference>
<dbReference type="EMBL" id="AXCV01000479">
    <property type="protein sequence ID" value="KGO24555.1"/>
    <property type="molecule type" value="Genomic_DNA"/>
</dbReference>
<dbReference type="PANTHER" id="PTHR30231:SF41">
    <property type="entry name" value="DNA POLYMERASE III SUBUNIT EPSILON"/>
    <property type="match status" value="1"/>
</dbReference>
<dbReference type="SUPFAM" id="SSF53098">
    <property type="entry name" value="Ribonuclease H-like"/>
    <property type="match status" value="1"/>
</dbReference>
<dbReference type="PANTHER" id="PTHR30231">
    <property type="entry name" value="DNA POLYMERASE III SUBUNIT EPSILON"/>
    <property type="match status" value="1"/>
</dbReference>
<evidence type="ECO:0000313" key="2">
    <source>
        <dbReference type="EMBL" id="KGO24555.1"/>
    </source>
</evidence>
<accession>A0ABR4XPA0</accession>
<protein>
    <recommendedName>
        <fullName evidence="1">Exonuclease domain-containing protein</fullName>
    </recommendedName>
</protein>
<evidence type="ECO:0000259" key="1">
    <source>
        <dbReference type="SMART" id="SM00479"/>
    </source>
</evidence>
<dbReference type="InterPro" id="IPR013520">
    <property type="entry name" value="Ribonucl_H"/>
</dbReference>
<organism evidence="2 3">
    <name type="scientific">Oenococcus alcoholitolerans</name>
    <dbReference type="NCBI Taxonomy" id="931074"/>
    <lineage>
        <taxon>Bacteria</taxon>
        <taxon>Bacillati</taxon>
        <taxon>Bacillota</taxon>
        <taxon>Bacilli</taxon>
        <taxon>Lactobacillales</taxon>
        <taxon>Lactobacillaceae</taxon>
        <taxon>Oenococcus</taxon>
    </lineage>
</organism>
<sequence>PGVKIPEAIVELTGITDNDVAKAPFFEEIAPLVRNQLAGTVFVAHNVRYDFPYLNGEFSRIAVPRLRSEYIDTVQLAQIAFPTLPSYKLDELVNCLGISLPRHHQADQDAAATGKLFLRLYREISDKSKQTLKNLSAISEGLIGNTGQFFELCRSKKEAKRIYKGIDISDLDIKDPDTSKLPDHYRDFQPDFDTSAQASRSVLRKRQYEFADIFSQKADNEHFISIFLRPRFGKSNACLLLARKLLEQKKRVLIVEENDHRRKMVLQKGLQFFPELFGRIAIPVTRKDFVNLDKLKNILKIPDSPTRQLAK</sequence>
<proteinExistence type="predicted"/>
<dbReference type="InterPro" id="IPR012337">
    <property type="entry name" value="RNaseH-like_sf"/>
</dbReference>
<evidence type="ECO:0000313" key="3">
    <source>
        <dbReference type="Proteomes" id="UP000030023"/>
    </source>
</evidence>
<comment type="caution">
    <text evidence="2">The sequence shown here is derived from an EMBL/GenBank/DDBJ whole genome shotgun (WGS) entry which is preliminary data.</text>
</comment>
<gene>
    <name evidence="2" type="ORF">Q757_08510</name>
</gene>